<dbReference type="Gene3D" id="2.60.40.10">
    <property type="entry name" value="Immunoglobulins"/>
    <property type="match status" value="1"/>
</dbReference>
<reference evidence="1 2" key="1">
    <citation type="submission" date="2023-05" db="EMBL/GenBank/DDBJ databases">
        <title>B98-5 Cell Line De Novo Hybrid Assembly: An Optical Mapping Approach.</title>
        <authorList>
            <person name="Kananen K."/>
            <person name="Auerbach J.A."/>
            <person name="Kautto E."/>
            <person name="Blachly J.S."/>
        </authorList>
    </citation>
    <scope>NUCLEOTIDE SEQUENCE [LARGE SCALE GENOMIC DNA]</scope>
    <source>
        <strain evidence="1">B95-8</strain>
        <tissue evidence="1">Cell line</tissue>
    </source>
</reference>
<evidence type="ECO:0000313" key="2">
    <source>
        <dbReference type="Proteomes" id="UP001266305"/>
    </source>
</evidence>
<dbReference type="InterPro" id="IPR013783">
    <property type="entry name" value="Ig-like_fold"/>
</dbReference>
<organism evidence="1 2">
    <name type="scientific">Saguinus oedipus</name>
    <name type="common">Cotton-top tamarin</name>
    <name type="synonym">Oedipomidas oedipus</name>
    <dbReference type="NCBI Taxonomy" id="9490"/>
    <lineage>
        <taxon>Eukaryota</taxon>
        <taxon>Metazoa</taxon>
        <taxon>Chordata</taxon>
        <taxon>Craniata</taxon>
        <taxon>Vertebrata</taxon>
        <taxon>Euteleostomi</taxon>
        <taxon>Mammalia</taxon>
        <taxon>Eutheria</taxon>
        <taxon>Euarchontoglires</taxon>
        <taxon>Primates</taxon>
        <taxon>Haplorrhini</taxon>
        <taxon>Platyrrhini</taxon>
        <taxon>Cebidae</taxon>
        <taxon>Callitrichinae</taxon>
        <taxon>Saguinus</taxon>
    </lineage>
</organism>
<comment type="caution">
    <text evidence="1">The sequence shown here is derived from an EMBL/GenBank/DDBJ whole genome shotgun (WGS) entry which is preliminary data.</text>
</comment>
<name>A0ABQ9U7K4_SAGOE</name>
<accession>A0ABQ9U7K4</accession>
<dbReference type="EMBL" id="JASSZA010000015">
    <property type="protein sequence ID" value="KAK2093033.1"/>
    <property type="molecule type" value="Genomic_DNA"/>
</dbReference>
<gene>
    <name evidence="1" type="ORF">P7K49_029562</name>
</gene>
<protein>
    <submittedName>
        <fullName evidence="1">Uncharacterized protein</fullName>
    </submittedName>
</protein>
<evidence type="ECO:0000313" key="1">
    <source>
        <dbReference type="EMBL" id="KAK2093033.1"/>
    </source>
</evidence>
<keyword evidence="2" id="KW-1185">Reference proteome</keyword>
<proteinExistence type="predicted"/>
<sequence>MPTDCNEIKGERFTRLETKLFVSNVLAEDRGNYVCQTILLHSGKKYKVLNGITVSTSTTLIVDCNITDTKDNTNLRCWRVNNTLVDVYYNESKRIREGVETDSQIRDKGGSFVGSYCDEGGDFEMSAEMCEQRASTLLNAMSKEPENFRASLLSTCQRLSEPHQYCGHSLPVVTVNNTKISEIDTEHSQTQAFPKEEVAMLPPEGIITRARKGQRGAEDGKAGRICLMTEVRGSHKWPGLEWTPVCSVAHLYWLH</sequence>
<dbReference type="Proteomes" id="UP001266305">
    <property type="component" value="Unassembled WGS sequence"/>
</dbReference>